<feature type="signal peptide" evidence="1">
    <location>
        <begin position="1"/>
        <end position="25"/>
    </location>
</feature>
<reference evidence="3" key="1">
    <citation type="journal article" date="2019" name="Int. J. Syst. Evol. Microbiol.">
        <title>The Global Catalogue of Microorganisms (GCM) 10K type strain sequencing project: providing services to taxonomists for standard genome sequencing and annotation.</title>
        <authorList>
            <consortium name="The Broad Institute Genomics Platform"/>
            <consortium name="The Broad Institute Genome Sequencing Center for Infectious Disease"/>
            <person name="Wu L."/>
            <person name="Ma J."/>
        </authorList>
    </citation>
    <scope>NUCLEOTIDE SEQUENCE [LARGE SCALE GENOMIC DNA]</scope>
    <source>
        <strain evidence="3">JCM 17214</strain>
    </source>
</reference>
<organism evidence="2 3">
    <name type="scientific">Hymenobacter algoricola</name>
    <dbReference type="NCBI Taxonomy" id="486267"/>
    <lineage>
        <taxon>Bacteria</taxon>
        <taxon>Pseudomonadati</taxon>
        <taxon>Bacteroidota</taxon>
        <taxon>Cytophagia</taxon>
        <taxon>Cytophagales</taxon>
        <taxon>Hymenobacteraceae</taxon>
        <taxon>Hymenobacter</taxon>
    </lineage>
</organism>
<evidence type="ECO:0000313" key="2">
    <source>
        <dbReference type="EMBL" id="GAA3922632.1"/>
    </source>
</evidence>
<dbReference type="EMBL" id="BAABDH010000012">
    <property type="protein sequence ID" value="GAA3922632.1"/>
    <property type="molecule type" value="Genomic_DNA"/>
</dbReference>
<comment type="caution">
    <text evidence="2">The sequence shown here is derived from an EMBL/GenBank/DDBJ whole genome shotgun (WGS) entry which is preliminary data.</text>
</comment>
<accession>A0ABP7MGJ8</accession>
<feature type="chain" id="PRO_5047201242" evidence="1">
    <location>
        <begin position="26"/>
        <end position="436"/>
    </location>
</feature>
<evidence type="ECO:0000256" key="1">
    <source>
        <dbReference type="SAM" id="SignalP"/>
    </source>
</evidence>
<protein>
    <submittedName>
        <fullName evidence="2">Uncharacterized protein</fullName>
    </submittedName>
</protein>
<proteinExistence type="predicted"/>
<gene>
    <name evidence="2" type="ORF">GCM10022406_05970</name>
</gene>
<keyword evidence="1" id="KW-0732">Signal</keyword>
<keyword evidence="3" id="KW-1185">Reference proteome</keyword>
<dbReference type="Proteomes" id="UP001499909">
    <property type="component" value="Unassembled WGS sequence"/>
</dbReference>
<name>A0ABP7MGJ8_9BACT</name>
<evidence type="ECO:0000313" key="3">
    <source>
        <dbReference type="Proteomes" id="UP001499909"/>
    </source>
</evidence>
<sequence length="436" mass="43089">MKATAIARLLSLLALFVCFTTRAQAQVLSWQSVVSLAGTAGNGTVSATCMATDAAGTVYVGGRFSGTVRIGTVELTSAGGSDMYVGRWNGSAFDWVQQAGGPDNEELRALAVGPQGVYAAGYFSSAAATFGATTITGAGSLDAFVAKITQSGSAASFTWARSLGGAGLDVVEGLAVAGSTVYLTGSFSGSLAYGPRTYVSAGGSDIFLAALTDQGSTSTPAWFTGLGAAGSDAGRGVAASGTSVYLTGWFEGTMVVGTTVLSSTGSTDVFVSKFTDLGTAPQPIWTRQAGGSQGQALTNTIAVEGSSVYVAGGVAGTAAFGPLSLTSAGLGDAFVAKLTDAGTSADFIWAQRLGGAGNDVAFAIAARLGAVYLAGQFEETAAGLGATVLTSAGRSDIFAARLTDTGPAATVAWVQQAGGPGFDQAVGILPTVAGTV</sequence>